<dbReference type="InterPro" id="IPR050109">
    <property type="entry name" value="HTH-type_TetR-like_transc_reg"/>
</dbReference>
<keyword evidence="5" id="KW-1185">Reference proteome</keyword>
<evidence type="ECO:0000313" key="4">
    <source>
        <dbReference type="EMBL" id="GAA1870667.1"/>
    </source>
</evidence>
<evidence type="ECO:0000256" key="2">
    <source>
        <dbReference type="PROSITE-ProRule" id="PRU00335"/>
    </source>
</evidence>
<dbReference type="SUPFAM" id="SSF48498">
    <property type="entry name" value="Tetracyclin repressor-like, C-terminal domain"/>
    <property type="match status" value="1"/>
</dbReference>
<dbReference type="RefSeq" id="WP_344104855.1">
    <property type="nucleotide sequence ID" value="NZ_BAAANL010000007.1"/>
</dbReference>
<sequence length="196" mass="21222">MRPKQQRGEATAERVLDTALRLYAAGGEAGVTVAALTRETGISTGSIYHHFGSLNGVLGALTHRSLAALFDEIGAALRETTDARAGIDAFVGTYLGFMAADPVVGRLLHSTTVDEMGWKHAREMRDAQEARLTPIMVWIGDRQREGELAQMSGALVESLILGPVIGCTRRWIAVGDIDLAEAMKVLPERIWRSVQP</sequence>
<gene>
    <name evidence="4" type="ORF">GCM10009751_32190</name>
</gene>
<feature type="DNA-binding region" description="H-T-H motif" evidence="2">
    <location>
        <begin position="32"/>
        <end position="51"/>
    </location>
</feature>
<dbReference type="EMBL" id="BAAANL010000007">
    <property type="protein sequence ID" value="GAA1870667.1"/>
    <property type="molecule type" value="Genomic_DNA"/>
</dbReference>
<feature type="domain" description="HTH tetR-type" evidence="3">
    <location>
        <begin position="9"/>
        <end position="69"/>
    </location>
</feature>
<dbReference type="Proteomes" id="UP001501094">
    <property type="component" value="Unassembled WGS sequence"/>
</dbReference>
<keyword evidence="1 2" id="KW-0238">DNA-binding</keyword>
<name>A0ABN2NKA2_9MICO</name>
<dbReference type="Pfam" id="PF00440">
    <property type="entry name" value="TetR_N"/>
    <property type="match status" value="1"/>
</dbReference>
<dbReference type="PANTHER" id="PTHR30055:SF187">
    <property type="entry name" value="TRANSCRIPTIONAL REGULATORY PROTEIN"/>
    <property type="match status" value="1"/>
</dbReference>
<dbReference type="PRINTS" id="PR00455">
    <property type="entry name" value="HTHTETR"/>
</dbReference>
<dbReference type="PANTHER" id="PTHR30055">
    <property type="entry name" value="HTH-TYPE TRANSCRIPTIONAL REGULATOR RUTR"/>
    <property type="match status" value="1"/>
</dbReference>
<evidence type="ECO:0000259" key="3">
    <source>
        <dbReference type="PROSITE" id="PS50977"/>
    </source>
</evidence>
<evidence type="ECO:0000313" key="5">
    <source>
        <dbReference type="Proteomes" id="UP001501094"/>
    </source>
</evidence>
<organism evidence="4 5">
    <name type="scientific">Myceligenerans crystallogenes</name>
    <dbReference type="NCBI Taxonomy" id="316335"/>
    <lineage>
        <taxon>Bacteria</taxon>
        <taxon>Bacillati</taxon>
        <taxon>Actinomycetota</taxon>
        <taxon>Actinomycetes</taxon>
        <taxon>Micrococcales</taxon>
        <taxon>Promicromonosporaceae</taxon>
        <taxon>Myceligenerans</taxon>
    </lineage>
</organism>
<dbReference type="InterPro" id="IPR009057">
    <property type="entry name" value="Homeodomain-like_sf"/>
</dbReference>
<dbReference type="PROSITE" id="PS50977">
    <property type="entry name" value="HTH_TETR_2"/>
    <property type="match status" value="1"/>
</dbReference>
<comment type="caution">
    <text evidence="4">The sequence shown here is derived from an EMBL/GenBank/DDBJ whole genome shotgun (WGS) entry which is preliminary data.</text>
</comment>
<dbReference type="Gene3D" id="1.10.357.10">
    <property type="entry name" value="Tetracycline Repressor, domain 2"/>
    <property type="match status" value="1"/>
</dbReference>
<proteinExistence type="predicted"/>
<dbReference type="InterPro" id="IPR001647">
    <property type="entry name" value="HTH_TetR"/>
</dbReference>
<accession>A0ABN2NKA2</accession>
<evidence type="ECO:0000256" key="1">
    <source>
        <dbReference type="ARBA" id="ARBA00023125"/>
    </source>
</evidence>
<dbReference type="SUPFAM" id="SSF46689">
    <property type="entry name" value="Homeodomain-like"/>
    <property type="match status" value="1"/>
</dbReference>
<protein>
    <submittedName>
        <fullName evidence="4">TetR/AcrR family transcriptional regulator</fullName>
    </submittedName>
</protein>
<reference evidence="4 5" key="1">
    <citation type="journal article" date="2019" name="Int. J. Syst. Evol. Microbiol.">
        <title>The Global Catalogue of Microorganisms (GCM) 10K type strain sequencing project: providing services to taxonomists for standard genome sequencing and annotation.</title>
        <authorList>
            <consortium name="The Broad Institute Genomics Platform"/>
            <consortium name="The Broad Institute Genome Sequencing Center for Infectious Disease"/>
            <person name="Wu L."/>
            <person name="Ma J."/>
        </authorList>
    </citation>
    <scope>NUCLEOTIDE SEQUENCE [LARGE SCALE GENOMIC DNA]</scope>
    <source>
        <strain evidence="4 5">JCM 14326</strain>
    </source>
</reference>
<dbReference type="InterPro" id="IPR036271">
    <property type="entry name" value="Tet_transcr_reg_TetR-rel_C_sf"/>
</dbReference>